<reference evidence="6" key="1">
    <citation type="submission" date="2024-07" db="EMBL/GenBank/DDBJ databases">
        <title>Two chromosome-level genome assemblies of Korean endemic species Abeliophyllum distichum and Forsythia ovata (Oleaceae).</title>
        <authorList>
            <person name="Jang H."/>
        </authorList>
    </citation>
    <scope>NUCLEOTIDE SEQUENCE [LARGE SCALE GENOMIC DNA]</scope>
</reference>
<evidence type="ECO:0000313" key="5">
    <source>
        <dbReference type="EMBL" id="KAL2553617.1"/>
    </source>
</evidence>
<proteinExistence type="inferred from homology"/>
<evidence type="ECO:0000256" key="3">
    <source>
        <dbReference type="RuleBase" id="RU365026"/>
    </source>
</evidence>
<feature type="domain" description="Exocyst complex subunit Exo70 C-terminal" evidence="4">
    <location>
        <begin position="2"/>
        <end position="82"/>
    </location>
</feature>
<dbReference type="Proteomes" id="UP001604277">
    <property type="component" value="Unassembled WGS sequence"/>
</dbReference>
<evidence type="ECO:0000313" key="6">
    <source>
        <dbReference type="Proteomes" id="UP001604277"/>
    </source>
</evidence>
<name>A0ABD1WV83_9LAMI</name>
<dbReference type="InterPro" id="IPR046364">
    <property type="entry name" value="Exo70_C"/>
</dbReference>
<evidence type="ECO:0000256" key="1">
    <source>
        <dbReference type="ARBA" id="ARBA00006756"/>
    </source>
</evidence>
<keyword evidence="6" id="KW-1185">Reference proteome</keyword>
<dbReference type="Pfam" id="PF03081">
    <property type="entry name" value="Exo70_C"/>
    <property type="match status" value="1"/>
</dbReference>
<accession>A0ABD1WV83</accession>
<dbReference type="GO" id="GO:0006887">
    <property type="term" value="P:exocytosis"/>
    <property type="evidence" value="ECO:0007669"/>
    <property type="project" value="UniProtKB-KW"/>
</dbReference>
<keyword evidence="3" id="KW-0653">Protein transport</keyword>
<protein>
    <recommendedName>
        <fullName evidence="3">Exocyst subunit Exo70 family protein</fullName>
    </recommendedName>
</protein>
<dbReference type="SUPFAM" id="SSF74788">
    <property type="entry name" value="Cullin repeat-like"/>
    <property type="match status" value="1"/>
</dbReference>
<comment type="function">
    <text evidence="3">Component of the exocyst complex.</text>
</comment>
<dbReference type="Gene3D" id="1.20.1280.170">
    <property type="entry name" value="Exocyst complex component Exo70"/>
    <property type="match status" value="1"/>
</dbReference>
<dbReference type="InterPro" id="IPR004140">
    <property type="entry name" value="Exo70"/>
</dbReference>
<dbReference type="PANTHER" id="PTHR12542">
    <property type="entry name" value="EXOCYST COMPLEX PROTEIN EXO70"/>
    <property type="match status" value="1"/>
</dbReference>
<dbReference type="PANTHER" id="PTHR12542:SF7">
    <property type="entry name" value="EXOCYST SUBUNIT EXO70 FAMILY PROTEIN"/>
    <property type="match status" value="1"/>
</dbReference>
<evidence type="ECO:0000259" key="4">
    <source>
        <dbReference type="Pfam" id="PF03081"/>
    </source>
</evidence>
<evidence type="ECO:0000256" key="2">
    <source>
        <dbReference type="ARBA" id="ARBA00022448"/>
    </source>
</evidence>
<dbReference type="GO" id="GO:0015031">
    <property type="term" value="P:protein transport"/>
    <property type="evidence" value="ECO:0007669"/>
    <property type="project" value="UniProtKB-KW"/>
</dbReference>
<keyword evidence="3" id="KW-0268">Exocytosis</keyword>
<organism evidence="5 6">
    <name type="scientific">Forsythia ovata</name>
    <dbReference type="NCBI Taxonomy" id="205694"/>
    <lineage>
        <taxon>Eukaryota</taxon>
        <taxon>Viridiplantae</taxon>
        <taxon>Streptophyta</taxon>
        <taxon>Embryophyta</taxon>
        <taxon>Tracheophyta</taxon>
        <taxon>Spermatophyta</taxon>
        <taxon>Magnoliopsida</taxon>
        <taxon>eudicotyledons</taxon>
        <taxon>Gunneridae</taxon>
        <taxon>Pentapetalae</taxon>
        <taxon>asterids</taxon>
        <taxon>lamiids</taxon>
        <taxon>Lamiales</taxon>
        <taxon>Oleaceae</taxon>
        <taxon>Forsythieae</taxon>
        <taxon>Forsythia</taxon>
    </lineage>
</organism>
<comment type="caution">
    <text evidence="5">The sequence shown here is derived from an EMBL/GenBank/DDBJ whole genome shotgun (WGS) entry which is preliminary data.</text>
</comment>
<keyword evidence="2 3" id="KW-0813">Transport</keyword>
<dbReference type="InterPro" id="IPR016159">
    <property type="entry name" value="Cullin_repeat-like_dom_sf"/>
</dbReference>
<dbReference type="EMBL" id="JBFOLJ010000002">
    <property type="protein sequence ID" value="KAL2553617.1"/>
    <property type="molecule type" value="Genomic_DNA"/>
</dbReference>
<dbReference type="AlphaFoldDB" id="A0ABD1WV83"/>
<comment type="similarity">
    <text evidence="1 3">Belongs to the EXO70 family.</text>
</comment>
<gene>
    <name evidence="5" type="ORF">Fot_07236</name>
</gene>
<sequence>METIKGPTIQLFNFADAISISRRSPEKLFKILDLHDALMDLMPDIEVVFESKSSESIRVQTVEILSRLAEAARGILSEFENTAPGAFESASPWRDYSSSD</sequence>